<protein>
    <submittedName>
        <fullName evidence="7">Oligopeptide transport system substrate-binding protein</fullName>
    </submittedName>
</protein>
<proteinExistence type="inferred from homology"/>
<dbReference type="Proteomes" id="UP001241988">
    <property type="component" value="Unassembled WGS sequence"/>
</dbReference>
<dbReference type="SUPFAM" id="SSF53850">
    <property type="entry name" value="Periplasmic binding protein-like II"/>
    <property type="match status" value="1"/>
</dbReference>
<dbReference type="Gene3D" id="3.90.76.10">
    <property type="entry name" value="Dipeptide-binding Protein, Domain 1"/>
    <property type="match status" value="1"/>
</dbReference>
<organism evidence="7 8">
    <name type="scientific">Planomicrobium stackebrandtii</name>
    <dbReference type="NCBI Taxonomy" id="253160"/>
    <lineage>
        <taxon>Bacteria</taxon>
        <taxon>Bacillati</taxon>
        <taxon>Bacillota</taxon>
        <taxon>Bacilli</taxon>
        <taxon>Bacillales</taxon>
        <taxon>Caryophanaceae</taxon>
        <taxon>Planomicrobium</taxon>
    </lineage>
</organism>
<dbReference type="PANTHER" id="PTHR30290:SF10">
    <property type="entry name" value="PERIPLASMIC OLIGOPEPTIDE-BINDING PROTEIN-RELATED"/>
    <property type="match status" value="1"/>
</dbReference>
<reference evidence="7 8" key="1">
    <citation type="submission" date="2023-07" db="EMBL/GenBank/DDBJ databases">
        <title>Genomic Encyclopedia of Type Strains, Phase IV (KMG-IV): sequencing the most valuable type-strain genomes for metagenomic binning, comparative biology and taxonomic classification.</title>
        <authorList>
            <person name="Goeker M."/>
        </authorList>
    </citation>
    <scope>NUCLEOTIDE SEQUENCE [LARGE SCALE GENOMIC DNA]</scope>
    <source>
        <strain evidence="7 8">DSM 16419</strain>
    </source>
</reference>
<dbReference type="PROSITE" id="PS51257">
    <property type="entry name" value="PROKAR_LIPOPROTEIN"/>
    <property type="match status" value="1"/>
</dbReference>
<dbReference type="EMBL" id="JAUSWB010000004">
    <property type="protein sequence ID" value="MDQ0429059.1"/>
    <property type="molecule type" value="Genomic_DNA"/>
</dbReference>
<name>A0ABU0GUP1_9BACL</name>
<dbReference type="CDD" id="cd08504">
    <property type="entry name" value="PBP2_OppA"/>
    <property type="match status" value="1"/>
</dbReference>
<dbReference type="Gene3D" id="3.10.105.10">
    <property type="entry name" value="Dipeptide-binding Protein, Domain 3"/>
    <property type="match status" value="1"/>
</dbReference>
<feature type="domain" description="Solute-binding protein family 5" evidence="6">
    <location>
        <begin position="104"/>
        <end position="490"/>
    </location>
</feature>
<keyword evidence="4" id="KW-0732">Signal</keyword>
<evidence type="ECO:0000256" key="3">
    <source>
        <dbReference type="ARBA" id="ARBA00022448"/>
    </source>
</evidence>
<dbReference type="InterPro" id="IPR000914">
    <property type="entry name" value="SBP_5_dom"/>
</dbReference>
<comment type="subcellular location">
    <subcellularLocation>
        <location evidence="1">Cell envelope</location>
    </subcellularLocation>
</comment>
<evidence type="ECO:0000256" key="2">
    <source>
        <dbReference type="ARBA" id="ARBA00005695"/>
    </source>
</evidence>
<dbReference type="Pfam" id="PF00496">
    <property type="entry name" value="SBP_bac_5"/>
    <property type="match status" value="1"/>
</dbReference>
<keyword evidence="3" id="KW-0813">Transport</keyword>
<evidence type="ECO:0000313" key="8">
    <source>
        <dbReference type="Proteomes" id="UP001241988"/>
    </source>
</evidence>
<evidence type="ECO:0000259" key="6">
    <source>
        <dbReference type="Pfam" id="PF00496"/>
    </source>
</evidence>
<evidence type="ECO:0000313" key="7">
    <source>
        <dbReference type="EMBL" id="MDQ0429059.1"/>
    </source>
</evidence>
<keyword evidence="8" id="KW-1185">Reference proteome</keyword>
<evidence type="ECO:0000256" key="5">
    <source>
        <dbReference type="SAM" id="MobiDB-lite"/>
    </source>
</evidence>
<dbReference type="RefSeq" id="WP_308787186.1">
    <property type="nucleotide sequence ID" value="NZ_JAUSWB010000004.1"/>
</dbReference>
<evidence type="ECO:0000256" key="1">
    <source>
        <dbReference type="ARBA" id="ARBA00004196"/>
    </source>
</evidence>
<feature type="region of interest" description="Disordered" evidence="5">
    <location>
        <begin position="31"/>
        <end position="53"/>
    </location>
</feature>
<dbReference type="PIRSF" id="PIRSF002741">
    <property type="entry name" value="MppA"/>
    <property type="match status" value="1"/>
</dbReference>
<comment type="similarity">
    <text evidence="2">Belongs to the bacterial solute-binding protein 5 family.</text>
</comment>
<sequence length="576" mass="64363">MKITKVFMFMVLVLLAIVVVSGCSEQDIVTETDAAQSGGEETKEEESRDEKNHFEKDDEQILNIMEMGALTLLDSVIAQDVGTFNVLNNVNEGLFRLDEDNQAIPALAVEEPEISEDGLTYTFTLRDANWSDGTPITSADFVYSWQRAIDPATESPYGPYMMTGTIANAEAIAAGEMEPSELGVEAPDDSTLIVTLERQIPYFISLMSFGTFYPQNEAFVTAAEDAYATNADQVLYNGPFKLTNWDGSDGSSWTMEKNEEYWDAETVVLETINVDVVTDPQTAVDLYTSGEKDITFLAGEFAKQYSDDPEVMEGQSPNVFYFKFNQLREDERTALANEDIRRALAQAYDKEDIVGKVLADGSMPANYLVPSEFAFNENGEDFRSINGDMLEYNTEAAAELWSQGLEEEGLDELTLELLGEDHNVAIELNEELKVQLEENLEGLTIDLKTVPFEELLALEEAQDYDLLHTGWGPDYLDPMTFLDLFVTDSPLNSMSYSNEGFDALIESAKGELARDPVARWEAMAEAERILLEEDVAIAPIFQMGTMSLKKPYVKNIVKHPFGSDYSFKWTYISGKE</sequence>
<dbReference type="InterPro" id="IPR030678">
    <property type="entry name" value="Peptide/Ni-bd"/>
</dbReference>
<gene>
    <name evidence="7" type="ORF">QOZ98_001886</name>
</gene>
<dbReference type="InterPro" id="IPR039424">
    <property type="entry name" value="SBP_5"/>
</dbReference>
<evidence type="ECO:0000256" key="4">
    <source>
        <dbReference type="ARBA" id="ARBA00022729"/>
    </source>
</evidence>
<dbReference type="PANTHER" id="PTHR30290">
    <property type="entry name" value="PERIPLASMIC BINDING COMPONENT OF ABC TRANSPORTER"/>
    <property type="match status" value="1"/>
</dbReference>
<comment type="caution">
    <text evidence="7">The sequence shown here is derived from an EMBL/GenBank/DDBJ whole genome shotgun (WGS) entry which is preliminary data.</text>
</comment>
<accession>A0ABU0GUP1</accession>
<dbReference type="Gene3D" id="3.40.190.10">
    <property type="entry name" value="Periplasmic binding protein-like II"/>
    <property type="match status" value="1"/>
</dbReference>